<feature type="compositionally biased region" description="Basic and acidic residues" evidence="1">
    <location>
        <begin position="31"/>
        <end position="46"/>
    </location>
</feature>
<evidence type="ECO:0000256" key="1">
    <source>
        <dbReference type="SAM" id="MobiDB-lite"/>
    </source>
</evidence>
<accession>K1Q516</accession>
<dbReference type="EMBL" id="JH817347">
    <property type="protein sequence ID" value="EKC28978.1"/>
    <property type="molecule type" value="Genomic_DNA"/>
</dbReference>
<feature type="region of interest" description="Disordered" evidence="1">
    <location>
        <begin position="14"/>
        <end position="56"/>
    </location>
</feature>
<organism evidence="2">
    <name type="scientific">Magallana gigas</name>
    <name type="common">Pacific oyster</name>
    <name type="synonym">Crassostrea gigas</name>
    <dbReference type="NCBI Taxonomy" id="29159"/>
    <lineage>
        <taxon>Eukaryota</taxon>
        <taxon>Metazoa</taxon>
        <taxon>Spiralia</taxon>
        <taxon>Lophotrochozoa</taxon>
        <taxon>Mollusca</taxon>
        <taxon>Bivalvia</taxon>
        <taxon>Autobranchia</taxon>
        <taxon>Pteriomorphia</taxon>
        <taxon>Ostreida</taxon>
        <taxon>Ostreoidea</taxon>
        <taxon>Ostreidae</taxon>
        <taxon>Magallana</taxon>
    </lineage>
</organism>
<protein>
    <submittedName>
        <fullName evidence="2">Uncharacterized protein</fullName>
    </submittedName>
</protein>
<name>K1Q516_MAGGI</name>
<gene>
    <name evidence="2" type="ORF">CGI_10004511</name>
</gene>
<proteinExistence type="predicted"/>
<sequence length="56" mass="6354">MAGLALRTRLRLCSHNSVGPPLNKAKLYKHQNRDQSERDNIAEPRHNRSSYDAIPG</sequence>
<dbReference type="InParanoid" id="K1Q516"/>
<reference evidence="2" key="1">
    <citation type="journal article" date="2012" name="Nature">
        <title>The oyster genome reveals stress adaptation and complexity of shell formation.</title>
        <authorList>
            <person name="Zhang G."/>
            <person name="Fang X."/>
            <person name="Guo X."/>
            <person name="Li L."/>
            <person name="Luo R."/>
            <person name="Xu F."/>
            <person name="Yang P."/>
            <person name="Zhang L."/>
            <person name="Wang X."/>
            <person name="Qi H."/>
            <person name="Xiong Z."/>
            <person name="Que H."/>
            <person name="Xie Y."/>
            <person name="Holland P.W."/>
            <person name="Paps J."/>
            <person name="Zhu Y."/>
            <person name="Wu F."/>
            <person name="Chen Y."/>
            <person name="Wang J."/>
            <person name="Peng C."/>
            <person name="Meng J."/>
            <person name="Yang L."/>
            <person name="Liu J."/>
            <person name="Wen B."/>
            <person name="Zhang N."/>
            <person name="Huang Z."/>
            <person name="Zhu Q."/>
            <person name="Feng Y."/>
            <person name="Mount A."/>
            <person name="Hedgecock D."/>
            <person name="Xu Z."/>
            <person name="Liu Y."/>
            <person name="Domazet-Loso T."/>
            <person name="Du Y."/>
            <person name="Sun X."/>
            <person name="Zhang S."/>
            <person name="Liu B."/>
            <person name="Cheng P."/>
            <person name="Jiang X."/>
            <person name="Li J."/>
            <person name="Fan D."/>
            <person name="Wang W."/>
            <person name="Fu W."/>
            <person name="Wang T."/>
            <person name="Wang B."/>
            <person name="Zhang J."/>
            <person name="Peng Z."/>
            <person name="Li Y."/>
            <person name="Li N."/>
            <person name="Wang J."/>
            <person name="Chen M."/>
            <person name="He Y."/>
            <person name="Tan F."/>
            <person name="Song X."/>
            <person name="Zheng Q."/>
            <person name="Huang R."/>
            <person name="Yang H."/>
            <person name="Du X."/>
            <person name="Chen L."/>
            <person name="Yang M."/>
            <person name="Gaffney P.M."/>
            <person name="Wang S."/>
            <person name="Luo L."/>
            <person name="She Z."/>
            <person name="Ming Y."/>
            <person name="Huang W."/>
            <person name="Zhang S."/>
            <person name="Huang B."/>
            <person name="Zhang Y."/>
            <person name="Qu T."/>
            <person name="Ni P."/>
            <person name="Miao G."/>
            <person name="Wang J."/>
            <person name="Wang Q."/>
            <person name="Steinberg C.E."/>
            <person name="Wang H."/>
            <person name="Li N."/>
            <person name="Qian L."/>
            <person name="Zhang G."/>
            <person name="Li Y."/>
            <person name="Yang H."/>
            <person name="Liu X."/>
            <person name="Wang J."/>
            <person name="Yin Y."/>
            <person name="Wang J."/>
        </authorList>
    </citation>
    <scope>NUCLEOTIDE SEQUENCE [LARGE SCALE GENOMIC DNA]</scope>
    <source>
        <strain evidence="2">05x7-T-G4-1.051#20</strain>
    </source>
</reference>
<dbReference type="AlphaFoldDB" id="K1Q516"/>
<evidence type="ECO:0000313" key="2">
    <source>
        <dbReference type="EMBL" id="EKC28978.1"/>
    </source>
</evidence>
<dbReference type="HOGENOM" id="CLU_3016219_0_0_1"/>